<dbReference type="Pfam" id="PF18135">
    <property type="entry name" value="Type_ISP_C"/>
    <property type="match status" value="1"/>
</dbReference>
<reference evidence="2" key="1">
    <citation type="submission" date="2014-02" db="EMBL/GenBank/DDBJ databases">
        <title>Expanding our view of genomic diversity in Candidatus Accumulibacter clades.</title>
        <authorList>
            <person name="Skennerton C.T."/>
            <person name="Barr J.J."/>
            <person name="Slater F.R."/>
            <person name="Bond P.L."/>
            <person name="Tyson G.W."/>
        </authorList>
    </citation>
    <scope>NUCLEOTIDE SEQUENCE [LARGE SCALE GENOMIC DNA]</scope>
</reference>
<dbReference type="EMBL" id="JDST02000093">
    <property type="protein sequence ID" value="KFB75349.1"/>
    <property type="molecule type" value="Genomic_DNA"/>
</dbReference>
<evidence type="ECO:0000313" key="2">
    <source>
        <dbReference type="EMBL" id="KFB75349.1"/>
    </source>
</evidence>
<gene>
    <name evidence="2" type="ORF">AW06_003624</name>
</gene>
<keyword evidence="3" id="KW-1185">Reference proteome</keyword>
<dbReference type="STRING" id="1453999.AW06_003624"/>
<dbReference type="Proteomes" id="UP000021315">
    <property type="component" value="Unassembled WGS sequence"/>
</dbReference>
<dbReference type="GO" id="GO:0004386">
    <property type="term" value="F:helicase activity"/>
    <property type="evidence" value="ECO:0007669"/>
    <property type="project" value="UniProtKB-KW"/>
</dbReference>
<sequence>MFDYVYGVGHSPTFRSRFNALIKRDYLRIPITSSSDLAATLAHLGHQLIALHLLKSTKVAHPNTAFIGSRHPEVEKISWSRNTVWLDKAQTTGFQGVPEDVWNFHIGGYQVCEKWLKDRKGRTLSQDDIAHYQKIVVALSETIRLMAEIDRVIDAHGGWPGAFQATATA</sequence>
<evidence type="ECO:0000313" key="3">
    <source>
        <dbReference type="Proteomes" id="UP000021315"/>
    </source>
</evidence>
<proteinExistence type="predicted"/>
<evidence type="ECO:0000259" key="1">
    <source>
        <dbReference type="Pfam" id="PF18135"/>
    </source>
</evidence>
<dbReference type="InterPro" id="IPR041635">
    <property type="entry name" value="Type_ISP_LLaBIII_C"/>
</dbReference>
<keyword evidence="2" id="KW-0347">Helicase</keyword>
<keyword evidence="2" id="KW-0067">ATP-binding</keyword>
<keyword evidence="2" id="KW-0378">Hydrolase</keyword>
<accession>A0A080MDP3</accession>
<name>A0A080MDP3_9PROT</name>
<comment type="caution">
    <text evidence="2">The sequence shown here is derived from an EMBL/GenBank/DDBJ whole genome shotgun (WGS) entry which is preliminary data.</text>
</comment>
<organism evidence="2 3">
    <name type="scientific">Candidatus Accumulibacter cognatus</name>
    <dbReference type="NCBI Taxonomy" id="2954383"/>
    <lineage>
        <taxon>Bacteria</taxon>
        <taxon>Pseudomonadati</taxon>
        <taxon>Pseudomonadota</taxon>
        <taxon>Betaproteobacteria</taxon>
        <taxon>Candidatus Accumulibacter</taxon>
    </lineage>
</organism>
<keyword evidence="2" id="KW-0547">Nucleotide-binding</keyword>
<protein>
    <submittedName>
        <fullName evidence="2">Helicase</fullName>
    </submittedName>
</protein>
<feature type="domain" description="Type ISP restriction-modification enzyme LLaBIII C-terminal specificity" evidence="1">
    <location>
        <begin position="1"/>
        <end position="147"/>
    </location>
</feature>
<dbReference type="AlphaFoldDB" id="A0A080MDP3"/>